<accession>G3AR66</accession>
<keyword evidence="11" id="KW-0325">Glycoprotein</keyword>
<evidence type="ECO:0000256" key="2">
    <source>
        <dbReference type="ARBA" id="ARBA00004922"/>
    </source>
</evidence>
<keyword evidence="8" id="KW-1133">Transmembrane helix</keyword>
<keyword evidence="14" id="KW-1185">Reference proteome</keyword>
<dbReference type="GO" id="GO:0000033">
    <property type="term" value="F:alpha-1,3-mannosyltransferase activity"/>
    <property type="evidence" value="ECO:0007669"/>
    <property type="project" value="TreeGrafter"/>
</dbReference>
<feature type="region of interest" description="Disordered" evidence="12">
    <location>
        <begin position="81"/>
        <end position="100"/>
    </location>
</feature>
<dbReference type="InParanoid" id="G3AR66"/>
<evidence type="ECO:0000256" key="12">
    <source>
        <dbReference type="SAM" id="MobiDB-lite"/>
    </source>
</evidence>
<comment type="subcellular location">
    <subcellularLocation>
        <location evidence="1">Golgi apparatus membrane</location>
        <topology evidence="1">Single-pass type II membrane protein</topology>
    </subcellularLocation>
</comment>
<proteinExistence type="inferred from homology"/>
<dbReference type="KEGG" id="spaa:SPAPADRAFT_72090"/>
<dbReference type="OrthoDB" id="430354at2759"/>
<evidence type="ECO:0000313" key="14">
    <source>
        <dbReference type="Proteomes" id="UP000000709"/>
    </source>
</evidence>
<dbReference type="PANTHER" id="PTHR31392">
    <property type="entry name" value="ALPHA-1,3-MANNOSYLTRANSFERASE MNN1-RELATED"/>
    <property type="match status" value="1"/>
</dbReference>
<sequence>MANRCKAISQAYLLKVDSNDADITNENLFHILQHLGQPERCKLYFSNVYSLDQIVDPTRHIDFTKLPSFEDFEKEQIKKLQEESEKKAEEENENNSNVKLEITQEIKDQMKQDYENLKLKVIEEEQILHDYLTHIKVFNKCYLEDYNKTTINHQQGLLRGFKYKSKHSLPKPVWGLSVKKLERKVFPWLSQKSPIYESNNVEYTLLNSFKGSFLKAFQKKLSGKGIVLTISDAFSDECIRLIHLLRFLNNKLPLQIVHTEQDLSGEIKYQIRQACTQPFHNLPKQSITFVDVTPAIHPDYLHKFGGFANKIVATLFNSFEEMMLIDADTVLAKTPESFFKLKKYRSSGALFYRDRAVPEIRTENDIRFFVKLMNSQLDTLLFDLKPATSKTWNNPFFKQHLNHVMESGLVLINRKKHFGQPLIMSNMNFYLPFVSRLYGDKELFWMSLVLSGDESFEFNTLPAAAIGEITPNEERENDIGRKGVVKGKELCANHPAHINDEDSHTLLWFNSGFKFCSKTSTVNFEEDFARNQRYTKFKHFDQFRTFFESKLIIKAAIVPPSEKLTVPIGEQVDGEPNVAWVNNRGYCSGYTWCAYSSIGQARKSHGEVGTIIEYQPEEVEYFKRLGDIWMSDFDYRSNEKKEIDRQEGQQ</sequence>
<reference evidence="13 14" key="1">
    <citation type="journal article" date="2011" name="Proc. Natl. Acad. Sci. U.S.A.">
        <title>Comparative genomics of xylose-fermenting fungi for enhanced biofuel production.</title>
        <authorList>
            <person name="Wohlbach D.J."/>
            <person name="Kuo A."/>
            <person name="Sato T.K."/>
            <person name="Potts K.M."/>
            <person name="Salamov A.A."/>
            <person name="LaButti K.M."/>
            <person name="Sun H."/>
            <person name="Clum A."/>
            <person name="Pangilinan J.L."/>
            <person name="Lindquist E.A."/>
            <person name="Lucas S."/>
            <person name="Lapidus A."/>
            <person name="Jin M."/>
            <person name="Gunawan C."/>
            <person name="Balan V."/>
            <person name="Dale B.E."/>
            <person name="Jeffries T.W."/>
            <person name="Zinkel R."/>
            <person name="Barry K.W."/>
            <person name="Grigoriev I.V."/>
            <person name="Gasch A.P."/>
        </authorList>
    </citation>
    <scope>NUCLEOTIDE SEQUENCE [LARGE SCALE GENOMIC DNA]</scope>
    <source>
        <strain evidence="14">NRRL Y-27907 / 11-Y1</strain>
    </source>
</reference>
<comment type="pathway">
    <text evidence="2">Protein modification; protein glycosylation.</text>
</comment>
<keyword evidence="6" id="KW-0812">Transmembrane</keyword>
<dbReference type="GO" id="GO:0046354">
    <property type="term" value="P:mannan biosynthetic process"/>
    <property type="evidence" value="ECO:0007669"/>
    <property type="project" value="UniProtKB-ARBA"/>
</dbReference>
<dbReference type="GeneID" id="18875414"/>
<dbReference type="GO" id="GO:0000139">
    <property type="term" value="C:Golgi membrane"/>
    <property type="evidence" value="ECO:0007669"/>
    <property type="project" value="UniProtKB-SubCell"/>
</dbReference>
<dbReference type="InterPro" id="IPR022751">
    <property type="entry name" value="Alpha_mannosyltransferase"/>
</dbReference>
<dbReference type="EMBL" id="GL996503">
    <property type="protein sequence ID" value="EGW31241.1"/>
    <property type="molecule type" value="Genomic_DNA"/>
</dbReference>
<dbReference type="Proteomes" id="UP000000709">
    <property type="component" value="Unassembled WGS sequence"/>
</dbReference>
<keyword evidence="10" id="KW-0472">Membrane</keyword>
<evidence type="ECO:0000313" key="13">
    <source>
        <dbReference type="EMBL" id="EGW31241.1"/>
    </source>
</evidence>
<dbReference type="GO" id="GO:0006493">
    <property type="term" value="P:protein O-linked glycosylation"/>
    <property type="evidence" value="ECO:0007669"/>
    <property type="project" value="TreeGrafter"/>
</dbReference>
<keyword evidence="9" id="KW-0333">Golgi apparatus</keyword>
<evidence type="ECO:0000256" key="9">
    <source>
        <dbReference type="ARBA" id="ARBA00023034"/>
    </source>
</evidence>
<evidence type="ECO:0000256" key="10">
    <source>
        <dbReference type="ARBA" id="ARBA00023136"/>
    </source>
</evidence>
<evidence type="ECO:0000256" key="4">
    <source>
        <dbReference type="ARBA" id="ARBA00022676"/>
    </source>
</evidence>
<evidence type="ECO:0000256" key="5">
    <source>
        <dbReference type="ARBA" id="ARBA00022679"/>
    </source>
</evidence>
<evidence type="ECO:0000256" key="1">
    <source>
        <dbReference type="ARBA" id="ARBA00004323"/>
    </source>
</evidence>
<dbReference type="HOGENOM" id="CLU_015387_0_1_1"/>
<dbReference type="PANTHER" id="PTHR31392:SF1">
    <property type="entry name" value="ALPHA-1,3-MANNOSYLTRANSFERASE MNN1-RELATED"/>
    <property type="match status" value="1"/>
</dbReference>
<keyword evidence="5" id="KW-0808">Transferase</keyword>
<evidence type="ECO:0000256" key="8">
    <source>
        <dbReference type="ARBA" id="ARBA00022989"/>
    </source>
</evidence>
<evidence type="ECO:0000256" key="11">
    <source>
        <dbReference type="ARBA" id="ARBA00023180"/>
    </source>
</evidence>
<dbReference type="Pfam" id="PF11051">
    <property type="entry name" value="Mannosyl_trans3"/>
    <property type="match status" value="1"/>
</dbReference>
<dbReference type="RefSeq" id="XP_007376019.1">
    <property type="nucleotide sequence ID" value="XM_007375957.1"/>
</dbReference>
<keyword evidence="4" id="KW-0328">Glycosyltransferase</keyword>
<keyword evidence="7" id="KW-0735">Signal-anchor</keyword>
<evidence type="ECO:0000256" key="6">
    <source>
        <dbReference type="ARBA" id="ARBA00022692"/>
    </source>
</evidence>
<dbReference type="SUPFAM" id="SSF53448">
    <property type="entry name" value="Nucleotide-diphospho-sugar transferases"/>
    <property type="match status" value="1"/>
</dbReference>
<comment type="similarity">
    <text evidence="3">Belongs to the MNN1/MNT family.</text>
</comment>
<dbReference type="eggNOG" id="ENOG502RZ48">
    <property type="taxonomic scope" value="Eukaryota"/>
</dbReference>
<dbReference type="OMA" id="HTLLWFN"/>
<evidence type="ECO:0000256" key="3">
    <source>
        <dbReference type="ARBA" id="ARBA00009105"/>
    </source>
</evidence>
<dbReference type="FunCoup" id="G3AR66">
    <property type="interactions" value="90"/>
</dbReference>
<dbReference type="AlphaFoldDB" id="G3AR66"/>
<protein>
    <recommendedName>
        <fullName evidence="15">Alpha-1,3-mannosyltransferase</fullName>
    </recommendedName>
</protein>
<organism evidence="14">
    <name type="scientific">Spathaspora passalidarum (strain NRRL Y-27907 / 11-Y1)</name>
    <dbReference type="NCBI Taxonomy" id="619300"/>
    <lineage>
        <taxon>Eukaryota</taxon>
        <taxon>Fungi</taxon>
        <taxon>Dikarya</taxon>
        <taxon>Ascomycota</taxon>
        <taxon>Saccharomycotina</taxon>
        <taxon>Pichiomycetes</taxon>
        <taxon>Debaryomycetaceae</taxon>
        <taxon>Spathaspora</taxon>
    </lineage>
</organism>
<dbReference type="InterPro" id="IPR029044">
    <property type="entry name" value="Nucleotide-diphossugar_trans"/>
</dbReference>
<gene>
    <name evidence="13" type="ORF">SPAPADRAFT_72090</name>
</gene>
<dbReference type="STRING" id="619300.G3AR66"/>
<dbReference type="UniPathway" id="UPA00378"/>
<evidence type="ECO:0008006" key="15">
    <source>
        <dbReference type="Google" id="ProtNLM"/>
    </source>
</evidence>
<evidence type="ECO:0000256" key="7">
    <source>
        <dbReference type="ARBA" id="ARBA00022968"/>
    </source>
</evidence>
<name>G3AR66_SPAPN</name>